<reference evidence="12 15" key="1">
    <citation type="journal article" date="2020" name="Science">
        <title>Unexpected conservation and global transmission of agrobacterial virulence plasmids.</title>
        <authorList>
            <person name="Weisberg A.J."/>
            <person name="Davis E.W. 2nd"/>
            <person name="Tabima J."/>
            <person name="Belcher M.S."/>
            <person name="Miller M."/>
            <person name="Kuo C.H."/>
            <person name="Loper J.E."/>
            <person name="Grunwald N.J."/>
            <person name="Putnam M.L."/>
            <person name="Chang J.H."/>
        </authorList>
    </citation>
    <scope>NUCLEOTIDE SEQUENCE [LARGE SCALE GENOMIC DNA]</scope>
    <source>
        <strain evidence="12 15">A19/93</strain>
    </source>
</reference>
<evidence type="ECO:0000256" key="8">
    <source>
        <dbReference type="ARBA" id="ARBA00022840"/>
    </source>
</evidence>
<evidence type="ECO:0000256" key="9">
    <source>
        <dbReference type="ARBA" id="ARBA00022842"/>
    </source>
</evidence>
<evidence type="ECO:0000313" key="15">
    <source>
        <dbReference type="Proteomes" id="UP000822331"/>
    </source>
</evidence>
<dbReference type="Proteomes" id="UP000663912">
    <property type="component" value="Chromosome 1"/>
</dbReference>
<protein>
    <recommendedName>
        <fullName evidence="3">tRNA threonylcarbamoyladenosine biosynthesis protein TsaE</fullName>
    </recommendedName>
    <alternativeName>
        <fullName evidence="10">t(6)A37 threonylcarbamoyladenosine biosynthesis protein TsaE</fullName>
    </alternativeName>
</protein>
<keyword evidence="6" id="KW-0479">Metal-binding</keyword>
<evidence type="ECO:0000256" key="2">
    <source>
        <dbReference type="ARBA" id="ARBA00007599"/>
    </source>
</evidence>
<dbReference type="PANTHER" id="PTHR33540:SF2">
    <property type="entry name" value="TRNA THREONYLCARBAMOYLADENOSINE BIOSYNTHESIS PROTEIN TSAE"/>
    <property type="match status" value="1"/>
</dbReference>
<dbReference type="InterPro" id="IPR012180">
    <property type="entry name" value="Bifunc_ATPase/PTrfase"/>
</dbReference>
<evidence type="ECO:0000256" key="5">
    <source>
        <dbReference type="ARBA" id="ARBA00022694"/>
    </source>
</evidence>
<keyword evidence="9" id="KW-0460">Magnesium</keyword>
<dbReference type="GO" id="GO:0005524">
    <property type="term" value="F:ATP binding"/>
    <property type="evidence" value="ECO:0007669"/>
    <property type="project" value="UniProtKB-KW"/>
</dbReference>
<dbReference type="Gene3D" id="3.40.50.300">
    <property type="entry name" value="P-loop containing nucleotide triphosphate hydrolases"/>
    <property type="match status" value="1"/>
</dbReference>
<dbReference type="GO" id="GO:0046872">
    <property type="term" value="F:metal ion binding"/>
    <property type="evidence" value="ECO:0007669"/>
    <property type="project" value="UniProtKB-KW"/>
</dbReference>
<dbReference type="RefSeq" id="WP_065700710.1">
    <property type="nucleotide sequence ID" value="NZ_CP049206.1"/>
</dbReference>
<dbReference type="EMBL" id="CP049206">
    <property type="protein sequence ID" value="QTG00284.1"/>
    <property type="molecule type" value="Genomic_DNA"/>
</dbReference>
<accession>A0AAE7R334</accession>
<evidence type="ECO:0000256" key="1">
    <source>
        <dbReference type="ARBA" id="ARBA00004496"/>
    </source>
</evidence>
<evidence type="ECO:0000313" key="14">
    <source>
        <dbReference type="Proteomes" id="UP000663912"/>
    </source>
</evidence>
<dbReference type="KEGG" id="arui:G6M88_07665"/>
<evidence type="ECO:0000256" key="10">
    <source>
        <dbReference type="ARBA" id="ARBA00032441"/>
    </source>
</evidence>
<evidence type="ECO:0000313" key="13">
    <source>
        <dbReference type="EMBL" id="QTG00284.1"/>
    </source>
</evidence>
<dbReference type="PANTHER" id="PTHR33540">
    <property type="entry name" value="TRNA THREONYLCARBAMOYLADENOSINE BIOSYNTHESIS PROTEIN TSAE"/>
    <property type="match status" value="1"/>
</dbReference>
<keyword evidence="7" id="KW-0547">Nucleotide-binding</keyword>
<evidence type="ECO:0000259" key="11">
    <source>
        <dbReference type="Pfam" id="PF01636"/>
    </source>
</evidence>
<keyword evidence="8" id="KW-0067">ATP-binding</keyword>
<organism evidence="13 14">
    <name type="scientific">Agrobacterium rubi</name>
    <dbReference type="NCBI Taxonomy" id="28099"/>
    <lineage>
        <taxon>Bacteria</taxon>
        <taxon>Pseudomonadati</taxon>
        <taxon>Pseudomonadota</taxon>
        <taxon>Alphaproteobacteria</taxon>
        <taxon>Hyphomicrobiales</taxon>
        <taxon>Rhizobiaceae</taxon>
        <taxon>Rhizobium/Agrobacterium group</taxon>
        <taxon>Agrobacterium</taxon>
    </lineage>
</organism>
<dbReference type="SUPFAM" id="SSF56112">
    <property type="entry name" value="Protein kinase-like (PK-like)"/>
    <property type="match status" value="1"/>
</dbReference>
<dbReference type="SUPFAM" id="SSF52540">
    <property type="entry name" value="P-loop containing nucleoside triphosphate hydrolases"/>
    <property type="match status" value="1"/>
</dbReference>
<name>A0AAE7R334_9HYPH</name>
<proteinExistence type="inferred from homology"/>
<dbReference type="Gene3D" id="3.90.1200.10">
    <property type="match status" value="1"/>
</dbReference>
<dbReference type="NCBIfam" id="TIGR00150">
    <property type="entry name" value="T6A_YjeE"/>
    <property type="match status" value="1"/>
</dbReference>
<evidence type="ECO:0000256" key="6">
    <source>
        <dbReference type="ARBA" id="ARBA00022723"/>
    </source>
</evidence>
<keyword evidence="15" id="KW-1185">Reference proteome</keyword>
<dbReference type="Pfam" id="PF01636">
    <property type="entry name" value="APH"/>
    <property type="match status" value="1"/>
</dbReference>
<reference evidence="13" key="2">
    <citation type="submission" date="2020-02" db="EMBL/GenBank/DDBJ databases">
        <title>Unexpected conservation and global transmission of agrobacterial virulence plasmids.</title>
        <authorList>
            <person name="Weisberg A.J."/>
            <person name="Davis E.W. II"/>
            <person name="Tabima J.R."/>
            <person name="Belcher M.S."/>
            <person name="Miller M."/>
            <person name="Kuo C.-H."/>
            <person name="Loper J.E."/>
            <person name="Grunwald N.J."/>
            <person name="Putnam M.L."/>
            <person name="Chang J.H."/>
        </authorList>
    </citation>
    <scope>NUCLEOTIDE SEQUENCE</scope>
    <source>
        <strain evidence="13">W2/73</strain>
    </source>
</reference>
<gene>
    <name evidence="13" type="primary">tsaE</name>
    <name evidence="12" type="ORF">G6L72_12600</name>
    <name evidence="13" type="ORF">G6M88_07665</name>
</gene>
<dbReference type="Pfam" id="PF02367">
    <property type="entry name" value="TsaE"/>
    <property type="match status" value="1"/>
</dbReference>
<comment type="subcellular location">
    <subcellularLocation>
        <location evidence="1">Cytoplasm</location>
    </subcellularLocation>
</comment>
<keyword evidence="4" id="KW-0963">Cytoplasm</keyword>
<evidence type="ECO:0000256" key="4">
    <source>
        <dbReference type="ARBA" id="ARBA00022490"/>
    </source>
</evidence>
<feature type="domain" description="Aminoglycoside phosphotransferase" evidence="11">
    <location>
        <begin position="174"/>
        <end position="426"/>
    </location>
</feature>
<comment type="similarity">
    <text evidence="2">Belongs to the TsaE family.</text>
</comment>
<dbReference type="InterPro" id="IPR003442">
    <property type="entry name" value="T6A_TsaE"/>
</dbReference>
<dbReference type="GO" id="GO:0002949">
    <property type="term" value="P:tRNA threonylcarbamoyladenosine modification"/>
    <property type="evidence" value="ECO:0007669"/>
    <property type="project" value="InterPro"/>
</dbReference>
<sequence length="504" mass="56252">MNETLSPLSIALANEAETIRLGEELALTVKPGDCIAIIGDLGAGKSTLARALIRAIADDPHLEVPSPTFTIVQSYDLRFPVAHLDLYRLSHVSELDELGIDEMLSDGVCLIEWPEMAASELPEGSTITLRLSHQGEGRVATIDAPPTQRARLERVLAIRDFLEKNGKAKASRRYFSGDAAYRTYELISDDDSQALLMDWQPPPRGPVIKDGKTYAEIVHLAREVKPFVAIQGFLAENGFKVPHIIAQDLESGILLLEDIGRDGVLDEDGAPIEERYLASVACLAALHETPTPGEITLANGEVYEISPFDPDAMKIETSLLLDWYLPHIRGAEIDDSEKQSFFAVWDQLIEKIDDAETGLLLRDFHSPNIIWQAEKTGIDSVGIIDFQDAMIGPKAYDLASIIQDARVTISPDMQARLMAHYLDIRRKNPAFDEASFLKAFAVMAAQRNCKLVGIWVRLMKRDGKPHYMKHMPRTFAYLRSALEHSDLGILRDWFERADIDIRKE</sequence>
<evidence type="ECO:0000256" key="3">
    <source>
        <dbReference type="ARBA" id="ARBA00019010"/>
    </source>
</evidence>
<dbReference type="PIRSF" id="PIRSF036599">
    <property type="entry name" value="AtpPhos"/>
    <property type="match status" value="1"/>
</dbReference>
<dbReference type="Gene3D" id="3.30.200.20">
    <property type="entry name" value="Phosphorylase Kinase, domain 1"/>
    <property type="match status" value="1"/>
</dbReference>
<dbReference type="AlphaFoldDB" id="A0AAE7R334"/>
<keyword evidence="5" id="KW-0819">tRNA processing</keyword>
<dbReference type="InterPro" id="IPR011009">
    <property type="entry name" value="Kinase-like_dom_sf"/>
</dbReference>
<dbReference type="InterPro" id="IPR002575">
    <property type="entry name" value="Aminoglycoside_PTrfase"/>
</dbReference>
<dbReference type="EMBL" id="JAAMCP010000007">
    <property type="protein sequence ID" value="NTF37546.1"/>
    <property type="molecule type" value="Genomic_DNA"/>
</dbReference>
<dbReference type="InterPro" id="IPR027417">
    <property type="entry name" value="P-loop_NTPase"/>
</dbReference>
<evidence type="ECO:0000313" key="12">
    <source>
        <dbReference type="EMBL" id="NTF37546.1"/>
    </source>
</evidence>
<evidence type="ECO:0000256" key="7">
    <source>
        <dbReference type="ARBA" id="ARBA00022741"/>
    </source>
</evidence>
<dbReference type="GO" id="GO:0005737">
    <property type="term" value="C:cytoplasm"/>
    <property type="evidence" value="ECO:0007669"/>
    <property type="project" value="UniProtKB-SubCell"/>
</dbReference>
<dbReference type="Proteomes" id="UP000822331">
    <property type="component" value="Unassembled WGS sequence"/>
</dbReference>